<gene>
    <name evidence="2" type="ORF">Drose_03870</name>
</gene>
<evidence type="ECO:0000256" key="1">
    <source>
        <dbReference type="SAM" id="Phobius"/>
    </source>
</evidence>
<dbReference type="RefSeq" id="WP_260726784.1">
    <property type="nucleotide sequence ID" value="NZ_BAAABS010000073.1"/>
</dbReference>
<dbReference type="CDD" id="cd15482">
    <property type="entry name" value="Sialidase_non-viral"/>
    <property type="match status" value="1"/>
</dbReference>
<reference evidence="2" key="1">
    <citation type="submission" date="2021-04" db="EMBL/GenBank/DDBJ databases">
        <title>Biosynthetic gene clusters of Dactylosporangioum roseum.</title>
        <authorList>
            <person name="Hartkoorn R.C."/>
            <person name="Beaudoing E."/>
            <person name="Hot D."/>
            <person name="Moureu S."/>
        </authorList>
    </citation>
    <scope>NUCLEOTIDE SEQUENCE</scope>
    <source>
        <strain evidence="2">NRRL B-16295</strain>
    </source>
</reference>
<dbReference type="Gene3D" id="2.130.10.10">
    <property type="entry name" value="YVTN repeat-like/Quinoprotein amine dehydrogenase"/>
    <property type="match status" value="1"/>
</dbReference>
<name>A0ABY5Z758_9ACTN</name>
<accession>A0ABY5Z758</accession>
<keyword evidence="1" id="KW-0472">Membrane</keyword>
<dbReference type="Proteomes" id="UP001058271">
    <property type="component" value="Chromosome"/>
</dbReference>
<organism evidence="2 3">
    <name type="scientific">Dactylosporangium roseum</name>
    <dbReference type="NCBI Taxonomy" id="47989"/>
    <lineage>
        <taxon>Bacteria</taxon>
        <taxon>Bacillati</taxon>
        <taxon>Actinomycetota</taxon>
        <taxon>Actinomycetes</taxon>
        <taxon>Micromonosporales</taxon>
        <taxon>Micromonosporaceae</taxon>
        <taxon>Dactylosporangium</taxon>
    </lineage>
</organism>
<dbReference type="InterPro" id="IPR015943">
    <property type="entry name" value="WD40/YVTN_repeat-like_dom_sf"/>
</dbReference>
<protein>
    <submittedName>
        <fullName evidence="2">Exo-alpha-sialidase</fullName>
    </submittedName>
</protein>
<dbReference type="SUPFAM" id="SSF110296">
    <property type="entry name" value="Oligoxyloglucan reducing end-specific cellobiohydrolase"/>
    <property type="match status" value="1"/>
</dbReference>
<keyword evidence="1" id="KW-0812">Transmembrane</keyword>
<keyword evidence="3" id="KW-1185">Reference proteome</keyword>
<evidence type="ECO:0000313" key="3">
    <source>
        <dbReference type="Proteomes" id="UP001058271"/>
    </source>
</evidence>
<feature type="transmembrane region" description="Helical" evidence="1">
    <location>
        <begin position="39"/>
        <end position="60"/>
    </location>
</feature>
<dbReference type="EMBL" id="CP073721">
    <property type="protein sequence ID" value="UWZ37426.1"/>
    <property type="molecule type" value="Genomic_DNA"/>
</dbReference>
<proteinExistence type="predicted"/>
<keyword evidence="1" id="KW-1133">Transmembrane helix</keyword>
<sequence length="411" mass="42483">MPDQLEVRLRAERDRLDIEQPPLSVIAARANVLRRRRRLGRAGAACAVVGLVLAGVAVTVTGEDQPPPDQPAASGPAGVWTAEDITVNGLPHLPTDLPGKVRDVEFLDADRGFLLSAECQGTTSCTTWVSATTDGGRTWRTRRAPGPLASTAADAVPTMVVTGAPARIALLGAGPTPVLSTSTDGETWDTGQRTVPAGDGAAPLPSTAHLFTVGSAPCGRRVLAVTPEGLVAPPRQPRGLDVCWTAPVVGGDGSWWVGGRSAGQPALAVSRDGGANWNMTTFPGTGQARTVTQGRDVFAVVVDPDTSPARLLGVVSSVDGGATFGSVNPTAGQATIGGDPVPLLDGRLLIVDGAGHWLVSGDRGATWHRLAGLHPTNRLARTQAGYVAYEMSAIYTAFSVDGSTWQKLDAQ</sequence>
<evidence type="ECO:0000313" key="2">
    <source>
        <dbReference type="EMBL" id="UWZ37426.1"/>
    </source>
</evidence>